<dbReference type="EMBL" id="MTEI01000008">
    <property type="protein sequence ID" value="OQW87425.1"/>
    <property type="molecule type" value="Genomic_DNA"/>
</dbReference>
<comment type="caution">
    <text evidence="4">The sequence shown here is derived from an EMBL/GenBank/DDBJ whole genome shotgun (WGS) entry which is preliminary data.</text>
</comment>
<dbReference type="AlphaFoldDB" id="A0A1W9KSN1"/>
<dbReference type="Proteomes" id="UP000192505">
    <property type="component" value="Unassembled WGS sequence"/>
</dbReference>
<dbReference type="PANTHER" id="PTHR30523">
    <property type="entry name" value="PHOSPHOENOLPYRUVATE CARBOXYLASE"/>
    <property type="match status" value="1"/>
</dbReference>
<dbReference type="SUPFAM" id="SSF51621">
    <property type="entry name" value="Phosphoenolpyruvate/pyruvate domain"/>
    <property type="match status" value="1"/>
</dbReference>
<dbReference type="InterPro" id="IPR033129">
    <property type="entry name" value="PEPCASE_His_AS"/>
</dbReference>
<feature type="active site" evidence="3">
    <location>
        <position position="576"/>
    </location>
</feature>
<sequence length="926" mass="101844">MTDVSVLLQDKINKDLQFVLTCLSEVLQELDLHSVAAIMPWREPAEVPAAHPVSVEQACQLHSIAFQLLGMVEENAAVQLRRMMETAHGPSHERGLWGNTLLRLKADGFEESAIAASLAAVHIEPVLTAHPTEAKRSSVIAKHRAIYLLLVKNENPILTPSERQQNRDEIKEQLELLWRTGNIYLDKPELRSERRNVIHYLKNVFPQTLPLLDNRLKAAWLNQGFSREALQQSQFPQLGFGTWVGGDRDGHALVTAEVTAESLQDLRLNALGVIHRCLVDLAAKLSLSDQLQPVPAGLQQWLGERAARLGATGAEALARNPIEPWRQALNLMMAGLPLTVVRDHAATLDDAPGSYPTPAELSADLALLDQSLRDIGAHRLADMEVFNARRLVDTIGFHLAVLDVRQNSAFHDRAVAQMLAAAGLQDSNYADWPEPKRLAFLIAELACPRPFLLPGLRVGAEADAVLDCYRVLARHIQAYGADGIGSLIVSMTRSCSDLLTVYLLAREAGLLVYDPAGCRCLLRVVPLFETIDDLLGAAKILHPFLAHPVTACTLAATANGRKPQQQVMVGYSDSCKDGGILASQGALYRAQLELTQVGDACGVNLCFFHGRGGSIGRGAGPTHRFLEALPQGSLRGAFRMTEQGETISQKYSNLLTASYNLESQLAGVLGMTARAAQHTQSAPELPQIMELLVHTSMAKYQQLISGEGFMDFFAQATPIDVMEQLRIGSRPARRTGHRTLADLRAIPWVFSWNQSRYLLPSWYGAGTALQQLQQAEPALFELLCADINRFPLLRYVFMNIELAVLQADQEVMHGYAALVEDPAVRDRFLGQIDAEFALTRTFLQHLFKQPLAQRRPTQLAALQLRQTPLAALHRQQIDLLRQWRLVLSSDGTGDASSPDTGERASKLLGRLFLTVNAIAGGVRNTG</sequence>
<dbReference type="InterPro" id="IPR015813">
    <property type="entry name" value="Pyrv/PenolPyrv_kinase-like_dom"/>
</dbReference>
<dbReference type="PANTHER" id="PTHR30523:SF32">
    <property type="entry name" value="PHOSPHOENOLPYRUVATE CARBOXYLASE"/>
    <property type="match status" value="1"/>
</dbReference>
<evidence type="ECO:0000256" key="2">
    <source>
        <dbReference type="ARBA" id="ARBA00022419"/>
    </source>
</evidence>
<dbReference type="GO" id="GO:0008964">
    <property type="term" value="F:phosphoenolpyruvate carboxylase activity"/>
    <property type="evidence" value="ECO:0007669"/>
    <property type="project" value="InterPro"/>
</dbReference>
<reference evidence="4 5" key="1">
    <citation type="submission" date="2017-01" db="EMBL/GenBank/DDBJ databases">
        <title>Novel large sulfur bacteria in the metagenomes of groundwater-fed chemosynthetic microbial mats in the Lake Huron basin.</title>
        <authorList>
            <person name="Sharrar A.M."/>
            <person name="Flood B.E."/>
            <person name="Bailey J.V."/>
            <person name="Jones D.S."/>
            <person name="Biddanda B."/>
            <person name="Ruberg S.A."/>
            <person name="Marcus D.N."/>
            <person name="Dick G.J."/>
        </authorList>
    </citation>
    <scope>NUCLEOTIDE SEQUENCE [LARGE SCALE GENOMIC DNA]</scope>
    <source>
        <strain evidence="4">A7</strain>
    </source>
</reference>
<dbReference type="GO" id="GO:0005829">
    <property type="term" value="C:cytosol"/>
    <property type="evidence" value="ECO:0007669"/>
    <property type="project" value="TreeGrafter"/>
</dbReference>
<dbReference type="InterPro" id="IPR021135">
    <property type="entry name" value="PEP_COase"/>
</dbReference>
<dbReference type="PROSITE" id="PS00393">
    <property type="entry name" value="PEPCASE_2"/>
    <property type="match status" value="1"/>
</dbReference>
<dbReference type="Pfam" id="PF00311">
    <property type="entry name" value="PEPcase"/>
    <property type="match status" value="1"/>
</dbReference>
<evidence type="ECO:0000256" key="3">
    <source>
        <dbReference type="PROSITE-ProRule" id="PRU10112"/>
    </source>
</evidence>
<dbReference type="Gene3D" id="1.20.1440.90">
    <property type="entry name" value="Phosphoenolpyruvate/pyruvate domain"/>
    <property type="match status" value="1"/>
</dbReference>
<evidence type="ECO:0000313" key="5">
    <source>
        <dbReference type="Proteomes" id="UP000192505"/>
    </source>
</evidence>
<evidence type="ECO:0000256" key="1">
    <source>
        <dbReference type="ARBA" id="ARBA00003670"/>
    </source>
</evidence>
<dbReference type="GO" id="GO:0006099">
    <property type="term" value="P:tricarboxylic acid cycle"/>
    <property type="evidence" value="ECO:0007669"/>
    <property type="project" value="InterPro"/>
</dbReference>
<proteinExistence type="predicted"/>
<comment type="function">
    <text evidence="1">Forms oxaloacetate, a four-carbon dicarboxylic acid source for the tricarboxylic acid cycle.</text>
</comment>
<protein>
    <recommendedName>
        <fullName evidence="2">Phosphoenolpyruvate carboxylase</fullName>
    </recommendedName>
</protein>
<gene>
    <name evidence="4" type="ORF">BWK72_12845</name>
</gene>
<name>A0A1W9KSN1_9BURK</name>
<dbReference type="PRINTS" id="PR00150">
    <property type="entry name" value="PEPCARBXLASE"/>
</dbReference>
<evidence type="ECO:0000313" key="4">
    <source>
        <dbReference type="EMBL" id="OQW87425.1"/>
    </source>
</evidence>
<accession>A0A1W9KSN1</accession>
<dbReference type="GO" id="GO:0015977">
    <property type="term" value="P:carbon fixation"/>
    <property type="evidence" value="ECO:0007669"/>
    <property type="project" value="InterPro"/>
</dbReference>
<organism evidence="4 5">
    <name type="scientific">Rhodoferax ferrireducens</name>
    <dbReference type="NCBI Taxonomy" id="192843"/>
    <lineage>
        <taxon>Bacteria</taxon>
        <taxon>Pseudomonadati</taxon>
        <taxon>Pseudomonadota</taxon>
        <taxon>Betaproteobacteria</taxon>
        <taxon>Burkholderiales</taxon>
        <taxon>Comamonadaceae</taxon>
        <taxon>Rhodoferax</taxon>
    </lineage>
</organism>